<feature type="compositionally biased region" description="Basic and acidic residues" evidence="1">
    <location>
        <begin position="80"/>
        <end position="96"/>
    </location>
</feature>
<dbReference type="PANTHER" id="PTHR33973">
    <property type="entry name" value="OS07G0153300 PROTEIN"/>
    <property type="match status" value="1"/>
</dbReference>
<sequence length="280" mass="33300">MSLVKRKVEMNSALYVGTVRHRRFAPMTHEFNYPMFMPFIDLDELDQLERNVFGFGRYWYQFARVKLTDYLRAPSEPVESDQHDHRKSDRSKSDRMRDAQALKQAIIDKAEALTGERVEGRVMMLSQIRYAGVYFSPINLFYLYDEQGVWKSVLVEVSNTPWNERHYYALPATDDWQTAQWREEKQFHVSPFNPMSQYYQWQLKEPLKQLLVHLDIHDQADDRKVLDATMAMKRQPFTTGVLWRLLAKTPIQTLKVVIGIYWQALKLWLKKAPFYDHPVS</sequence>
<dbReference type="PATRIC" id="fig|754436.4.peg.1287"/>
<evidence type="ECO:0000256" key="1">
    <source>
        <dbReference type="SAM" id="MobiDB-lite"/>
    </source>
</evidence>
<dbReference type="EMBL" id="LDOV01000010">
    <property type="protein sequence ID" value="KLV01954.1"/>
    <property type="molecule type" value="Genomic_DNA"/>
</dbReference>
<proteinExistence type="predicted"/>
<reference evidence="2 3" key="1">
    <citation type="submission" date="2015-05" db="EMBL/GenBank/DDBJ databases">
        <title>Photobacterium galathea sp. nov.</title>
        <authorList>
            <person name="Machado H."/>
            <person name="Gram L."/>
        </authorList>
    </citation>
    <scope>NUCLEOTIDE SEQUENCE [LARGE SCALE GENOMIC DNA]</scope>
    <source>
        <strain evidence="2 3">DSM 25995</strain>
    </source>
</reference>
<dbReference type="Pfam" id="PF07103">
    <property type="entry name" value="DUF1365"/>
    <property type="match status" value="1"/>
</dbReference>
<name>A0A0J1GR88_9GAMM</name>
<dbReference type="InterPro" id="IPR010775">
    <property type="entry name" value="DUF1365"/>
</dbReference>
<protein>
    <submittedName>
        <fullName evidence="2">Plasmid partition ParA protein</fullName>
    </submittedName>
</protein>
<comment type="caution">
    <text evidence="2">The sequence shown here is derived from an EMBL/GenBank/DDBJ whole genome shotgun (WGS) entry which is preliminary data.</text>
</comment>
<keyword evidence="3" id="KW-1185">Reference proteome</keyword>
<accession>A0A0J1GR88</accession>
<organism evidence="2 3">
    <name type="scientific">Photobacterium aphoticum</name>
    <dbReference type="NCBI Taxonomy" id="754436"/>
    <lineage>
        <taxon>Bacteria</taxon>
        <taxon>Pseudomonadati</taxon>
        <taxon>Pseudomonadota</taxon>
        <taxon>Gammaproteobacteria</taxon>
        <taxon>Vibrionales</taxon>
        <taxon>Vibrionaceae</taxon>
        <taxon>Photobacterium</taxon>
    </lineage>
</organism>
<dbReference type="PANTHER" id="PTHR33973:SF4">
    <property type="entry name" value="OS07G0153300 PROTEIN"/>
    <property type="match status" value="1"/>
</dbReference>
<gene>
    <name evidence="2" type="ORF">ABT58_06065</name>
</gene>
<evidence type="ECO:0000313" key="3">
    <source>
        <dbReference type="Proteomes" id="UP000036426"/>
    </source>
</evidence>
<feature type="region of interest" description="Disordered" evidence="1">
    <location>
        <begin position="76"/>
        <end position="96"/>
    </location>
</feature>
<dbReference type="Proteomes" id="UP000036426">
    <property type="component" value="Unassembled WGS sequence"/>
</dbReference>
<evidence type="ECO:0000313" key="2">
    <source>
        <dbReference type="EMBL" id="KLV01954.1"/>
    </source>
</evidence>
<dbReference type="AlphaFoldDB" id="A0A0J1GR88"/>